<name>A0A017T2N5_9BACT</name>
<dbReference type="EMBL" id="ASRX01000045">
    <property type="protein sequence ID" value="EYF03493.1"/>
    <property type="molecule type" value="Genomic_DNA"/>
</dbReference>
<dbReference type="AlphaFoldDB" id="A0A017T2N5"/>
<protein>
    <submittedName>
        <fullName evidence="2">Uncharacterized protein</fullName>
    </submittedName>
</protein>
<dbReference type="Proteomes" id="UP000019678">
    <property type="component" value="Unassembled WGS sequence"/>
</dbReference>
<comment type="caution">
    <text evidence="2">The sequence shown here is derived from an EMBL/GenBank/DDBJ whole genome shotgun (WGS) entry which is preliminary data.</text>
</comment>
<proteinExistence type="predicted"/>
<gene>
    <name evidence="2" type="ORF">CAP_5477</name>
</gene>
<feature type="region of interest" description="Disordered" evidence="1">
    <location>
        <begin position="1"/>
        <end position="71"/>
    </location>
</feature>
<dbReference type="STRING" id="1192034.CAP_5477"/>
<feature type="compositionally biased region" description="Basic and acidic residues" evidence="1">
    <location>
        <begin position="58"/>
        <end position="71"/>
    </location>
</feature>
<evidence type="ECO:0000313" key="2">
    <source>
        <dbReference type="EMBL" id="EYF03493.1"/>
    </source>
</evidence>
<reference evidence="2 3" key="1">
    <citation type="submission" date="2013-05" db="EMBL/GenBank/DDBJ databases">
        <title>Genome assembly of Chondromyces apiculatus DSM 436.</title>
        <authorList>
            <person name="Sharma G."/>
            <person name="Khatri I."/>
            <person name="Kaur C."/>
            <person name="Mayilraj S."/>
            <person name="Subramanian S."/>
        </authorList>
    </citation>
    <scope>NUCLEOTIDE SEQUENCE [LARGE SCALE GENOMIC DNA]</scope>
    <source>
        <strain evidence="2 3">DSM 436</strain>
    </source>
</reference>
<sequence length="71" mass="7728">MGRQGAGEGRPCHERSGEGGTVALRRGGRRSDATRQSWDRWSSTMPRAGGARLSGGHRRADPGRARLREVE</sequence>
<feature type="compositionally biased region" description="Polar residues" evidence="1">
    <location>
        <begin position="34"/>
        <end position="45"/>
    </location>
</feature>
<organism evidence="2 3">
    <name type="scientific">Chondromyces apiculatus DSM 436</name>
    <dbReference type="NCBI Taxonomy" id="1192034"/>
    <lineage>
        <taxon>Bacteria</taxon>
        <taxon>Pseudomonadati</taxon>
        <taxon>Myxococcota</taxon>
        <taxon>Polyangia</taxon>
        <taxon>Polyangiales</taxon>
        <taxon>Polyangiaceae</taxon>
        <taxon>Chondromyces</taxon>
    </lineage>
</organism>
<evidence type="ECO:0000313" key="3">
    <source>
        <dbReference type="Proteomes" id="UP000019678"/>
    </source>
</evidence>
<keyword evidence="3" id="KW-1185">Reference proteome</keyword>
<accession>A0A017T2N5</accession>
<evidence type="ECO:0000256" key="1">
    <source>
        <dbReference type="SAM" id="MobiDB-lite"/>
    </source>
</evidence>